<protein>
    <submittedName>
        <fullName evidence="1">Uncharacterized protein</fullName>
    </submittedName>
</protein>
<dbReference type="AlphaFoldDB" id="A0A3Q2XEY6"/>
<proteinExistence type="predicted"/>
<dbReference type="Proteomes" id="UP000264820">
    <property type="component" value="Unplaced"/>
</dbReference>
<evidence type="ECO:0000313" key="1">
    <source>
        <dbReference type="Ensembl" id="ENSHCOP00000002838.1"/>
    </source>
</evidence>
<sequence>WTENMRRRLLHADEEYALLSVTTNICGDKSTTSKTLKKKPLLYPKTLLCAKGHLEISQRYKQTIGNWTPTYSQFSTHGFAYS</sequence>
<dbReference type="Ensembl" id="ENSHCOT00000009761.1">
    <property type="protein sequence ID" value="ENSHCOP00000002838.1"/>
    <property type="gene ID" value="ENSHCOG00000004063.1"/>
</dbReference>
<reference evidence="1" key="2">
    <citation type="submission" date="2025-09" db="UniProtKB">
        <authorList>
            <consortium name="Ensembl"/>
        </authorList>
    </citation>
    <scope>IDENTIFICATION</scope>
</reference>
<reference evidence="1" key="1">
    <citation type="submission" date="2025-08" db="UniProtKB">
        <authorList>
            <consortium name="Ensembl"/>
        </authorList>
    </citation>
    <scope>IDENTIFICATION</scope>
</reference>
<organism evidence="1 2">
    <name type="scientific">Hippocampus comes</name>
    <name type="common">Tiger tail seahorse</name>
    <dbReference type="NCBI Taxonomy" id="109280"/>
    <lineage>
        <taxon>Eukaryota</taxon>
        <taxon>Metazoa</taxon>
        <taxon>Chordata</taxon>
        <taxon>Craniata</taxon>
        <taxon>Vertebrata</taxon>
        <taxon>Euteleostomi</taxon>
        <taxon>Actinopterygii</taxon>
        <taxon>Neopterygii</taxon>
        <taxon>Teleostei</taxon>
        <taxon>Neoteleostei</taxon>
        <taxon>Acanthomorphata</taxon>
        <taxon>Syngnathiaria</taxon>
        <taxon>Syngnathiformes</taxon>
        <taxon>Syngnathoidei</taxon>
        <taxon>Syngnathidae</taxon>
        <taxon>Hippocampus</taxon>
    </lineage>
</organism>
<evidence type="ECO:0000313" key="2">
    <source>
        <dbReference type="Proteomes" id="UP000264820"/>
    </source>
</evidence>
<name>A0A3Q2XEY6_HIPCM</name>
<keyword evidence="2" id="KW-1185">Reference proteome</keyword>
<accession>A0A3Q2XEY6</accession>